<dbReference type="OrthoDB" id="246268at2759"/>
<feature type="signal peptide" evidence="12">
    <location>
        <begin position="1"/>
        <end position="20"/>
    </location>
</feature>
<keyword evidence="3" id="KW-0813">Transport</keyword>
<evidence type="ECO:0000256" key="12">
    <source>
        <dbReference type="SAM" id="SignalP"/>
    </source>
</evidence>
<keyword evidence="9" id="KW-0687">Ribonucleoprotein</keyword>
<dbReference type="Proteomes" id="UP000002316">
    <property type="component" value="Chromosome 11"/>
</dbReference>
<dbReference type="InterPro" id="IPR015943">
    <property type="entry name" value="WD40/YVTN_repeat-like_dom_sf"/>
</dbReference>
<evidence type="ECO:0000313" key="15">
    <source>
        <dbReference type="Proteomes" id="UP000002316"/>
    </source>
</evidence>
<dbReference type="SUPFAM" id="SSF50978">
    <property type="entry name" value="WD40 repeat-like"/>
    <property type="match status" value="1"/>
</dbReference>
<feature type="compositionally biased region" description="Polar residues" evidence="11">
    <location>
        <begin position="1073"/>
        <end position="1092"/>
    </location>
</feature>
<dbReference type="InterPro" id="IPR001680">
    <property type="entry name" value="WD40_rpt"/>
</dbReference>
<dbReference type="GO" id="GO:0015031">
    <property type="term" value="P:protein transport"/>
    <property type="evidence" value="ECO:0007669"/>
    <property type="project" value="UniProtKB-KW"/>
</dbReference>
<keyword evidence="6" id="KW-0256">Endoplasmic reticulum</keyword>
<accession>D0A7C7</accession>
<dbReference type="Pfam" id="PF00400">
    <property type="entry name" value="WD40"/>
    <property type="match status" value="1"/>
</dbReference>
<dbReference type="RefSeq" id="XP_011779842.1">
    <property type="nucleotide sequence ID" value="XM_011781540.1"/>
</dbReference>
<evidence type="ECO:0000256" key="2">
    <source>
        <dbReference type="ARBA" id="ARBA00009358"/>
    </source>
</evidence>
<evidence type="ECO:0000256" key="5">
    <source>
        <dbReference type="ARBA" id="ARBA00022737"/>
    </source>
</evidence>
<evidence type="ECO:0000256" key="10">
    <source>
        <dbReference type="PROSITE-ProRule" id="PRU00221"/>
    </source>
</evidence>
<protein>
    <submittedName>
        <fullName evidence="14">Protein transport protein sec31, putative</fullName>
    </submittedName>
</protein>
<dbReference type="KEGG" id="tbg:TbgDal_XI6960"/>
<evidence type="ECO:0000256" key="11">
    <source>
        <dbReference type="SAM" id="MobiDB-lite"/>
    </source>
</evidence>
<dbReference type="InterPro" id="IPR040251">
    <property type="entry name" value="SEC31-like"/>
</dbReference>
<keyword evidence="4 10" id="KW-0853">WD repeat</keyword>
<dbReference type="PROSITE" id="PS00678">
    <property type="entry name" value="WD_REPEATS_1"/>
    <property type="match status" value="1"/>
</dbReference>
<evidence type="ECO:0000256" key="3">
    <source>
        <dbReference type="ARBA" id="ARBA00022448"/>
    </source>
</evidence>
<dbReference type="PANTHER" id="PTHR13923">
    <property type="entry name" value="SEC31-RELATED PROTEIN"/>
    <property type="match status" value="1"/>
</dbReference>
<feature type="chain" id="PRO_5003006353" evidence="12">
    <location>
        <begin position="21"/>
        <end position="1252"/>
    </location>
</feature>
<dbReference type="SMART" id="SM00320">
    <property type="entry name" value="WD40"/>
    <property type="match status" value="5"/>
</dbReference>
<feature type="compositionally biased region" description="Polar residues" evidence="11">
    <location>
        <begin position="1027"/>
        <end position="1036"/>
    </location>
</feature>
<organism evidence="14 15">
    <name type="scientific">Trypanosoma brucei gambiense (strain MHOM/CI/86/DAL972)</name>
    <dbReference type="NCBI Taxonomy" id="679716"/>
    <lineage>
        <taxon>Eukaryota</taxon>
        <taxon>Discoba</taxon>
        <taxon>Euglenozoa</taxon>
        <taxon>Kinetoplastea</taxon>
        <taxon>Metakinetoplastina</taxon>
        <taxon>Trypanosomatida</taxon>
        <taxon>Trypanosomatidae</taxon>
        <taxon>Trypanosoma</taxon>
    </lineage>
</organism>
<keyword evidence="5" id="KW-0677">Repeat</keyword>
<evidence type="ECO:0000256" key="9">
    <source>
        <dbReference type="ARBA" id="ARBA00022980"/>
    </source>
</evidence>
<keyword evidence="7" id="KW-0931">ER-Golgi transport</keyword>
<evidence type="ECO:0000256" key="6">
    <source>
        <dbReference type="ARBA" id="ARBA00022824"/>
    </source>
</evidence>
<dbReference type="GO" id="GO:0070971">
    <property type="term" value="C:endoplasmic reticulum exit site"/>
    <property type="evidence" value="ECO:0007669"/>
    <property type="project" value="TreeGrafter"/>
</dbReference>
<feature type="repeat" description="WD" evidence="10">
    <location>
        <begin position="265"/>
        <end position="307"/>
    </location>
</feature>
<feature type="region of interest" description="Disordered" evidence="11">
    <location>
        <begin position="712"/>
        <end position="860"/>
    </location>
</feature>
<evidence type="ECO:0000313" key="14">
    <source>
        <dbReference type="EMBL" id="CBH17578.1"/>
    </source>
</evidence>
<dbReference type="Gene3D" id="2.130.10.10">
    <property type="entry name" value="YVTN repeat-like/Quinoprotein amine dehydrogenase"/>
    <property type="match status" value="1"/>
</dbReference>
<comment type="subcellular location">
    <subcellularLocation>
        <location evidence="1">Endoplasmic reticulum</location>
    </subcellularLocation>
</comment>
<feature type="compositionally biased region" description="Low complexity" evidence="11">
    <location>
        <begin position="819"/>
        <end position="856"/>
    </location>
</feature>
<dbReference type="InterPro" id="IPR024298">
    <property type="entry name" value="Sec16_Sec23-bd"/>
</dbReference>
<feature type="domain" description="Sec16 Sec23-binding" evidence="13">
    <location>
        <begin position="478"/>
        <end position="649"/>
    </location>
</feature>
<dbReference type="Pfam" id="PF12931">
    <property type="entry name" value="TPR_Sec16"/>
    <property type="match status" value="1"/>
</dbReference>
<dbReference type="GO" id="GO:0090110">
    <property type="term" value="P:COPII-coated vesicle cargo loading"/>
    <property type="evidence" value="ECO:0007669"/>
    <property type="project" value="TreeGrafter"/>
</dbReference>
<dbReference type="PROSITE" id="PS50082">
    <property type="entry name" value="WD_REPEATS_2"/>
    <property type="match status" value="2"/>
</dbReference>
<keyword evidence="12" id="KW-0732">Signal</keyword>
<sequence length="1252" mass="133889">MRLKATPLTCVFAWAPEVLGTPTFLAAASVAGAIDDNFSGEAFLEIRLVDVTQTDETEMPVLGRTVIPAHALRVDWSPHGGERGIIAVSCEDGAVYVYDASIMMKNYGINPDRNTEEPRLSVIAEHRGAVRGCQFNPSQPTFLAIGGDDGAWDVWMLENPREPQRVPIMPDSAQPAGITHLQWNPKWPHILATSVANGVVNVWNLKTQTLAVSLHVSKSGKSGSCGNIIAWHPSMATQIAVGLDEKHPAIQIWDLKKAMMPLREMLGHENAVTGLAWNMTDHAILASCDADGKTLWWDPSTGERNGALQHQNGYMVDMKWSRALPVVLATSSFEPLFCVSTAEDVSSAPAPGASVQKSLQRPCGASIGISGLVASVSSHSANAVRLTRIVTNNASDPSGMSGGDPVAEISRLPPASVERVEWLKAHQYPLLAAAAACKNDRTPILSYLAEDAPTEDTEDPFETMQGTQKSLEDIAASHVAAGRINEAVEACLDECEFGDAFAIAYLQGGKLMQRVQQEYTRHILMNSQGKRHIVYASAVAAGDFRSLMVGGNALWKEALSVIISFVGERFSEACDKLALALKEAGNRESAMTCFICSGNVDAVAELWHEENMPVEKLVQEVLLLEEVTGRKVTSTFFGDYLYEYGLGLLGKGLLTKAMPIFQRSANVGNRNAAIMVDRMRFEVPCGQITFPFVATPLSDSLSQSCLEFLANKGNGQQQQQQQQPPSAVQPNMYGGQQQQPPPVVQPQYQQQRMGATMPPPAQQQQQQQPPSVVQPQYQQQRMGATMPPPTQQQQQQQPPSAVQPNMYGGQQQQPPPVVQPQYQQQRMGATMPPPTQQQQQQQAPAPGIIAQQPGPAVTANSAAPVPRLMPHPISSWSSLGSVGGGVVTNHPPATATMSGYCGAPPQICRVRNCKVRFPLPPPHALRTIWIPNVLCQMDPQRSMPMIPPPSCGSSVTSVQGLHAPAQPTVVPSLPSQQVIGTPLAPPQQFPTPAQPPSGPRGMPLPPRAPSGLGTNPTSTFGAPPTGSLHQTGKSSPSPEPSAPRVGNMMVAPPGSAPPSMTSGGLPPPRMPSDGSNANWNMNPQSVTNQPPQAASMTAPSSVAPPPPGIPSTAVGTAPPVVTAPRVGGVAYAPVANPGAPPRFAAAGGRPADDFGLSSFEISSLNPEHRDLAQKLRTTIQQVANAQRRSAIAKASMELFQALQTGSLPPDVVGLLSEYINCLGSQRSREMWKELATKHFSAIQHINNLKFLQ</sequence>
<dbReference type="GeneID" id="23867714"/>
<name>D0A7C7_TRYB9</name>
<evidence type="ECO:0000256" key="7">
    <source>
        <dbReference type="ARBA" id="ARBA00022892"/>
    </source>
</evidence>
<proteinExistence type="inferred from homology"/>
<dbReference type="GO" id="GO:0005840">
    <property type="term" value="C:ribosome"/>
    <property type="evidence" value="ECO:0007669"/>
    <property type="project" value="UniProtKB-KW"/>
</dbReference>
<dbReference type="AlphaFoldDB" id="D0A7C7"/>
<evidence type="ECO:0000256" key="8">
    <source>
        <dbReference type="ARBA" id="ARBA00022927"/>
    </source>
</evidence>
<dbReference type="GO" id="GO:0005198">
    <property type="term" value="F:structural molecule activity"/>
    <property type="evidence" value="ECO:0007669"/>
    <property type="project" value="TreeGrafter"/>
</dbReference>
<feature type="repeat" description="WD" evidence="10">
    <location>
        <begin position="123"/>
        <end position="165"/>
    </location>
</feature>
<dbReference type="PANTHER" id="PTHR13923:SF11">
    <property type="entry name" value="SECRETORY 31, ISOFORM D"/>
    <property type="match status" value="1"/>
</dbReference>
<dbReference type="InterPro" id="IPR036322">
    <property type="entry name" value="WD40_repeat_dom_sf"/>
</dbReference>
<evidence type="ECO:0000256" key="1">
    <source>
        <dbReference type="ARBA" id="ARBA00004240"/>
    </source>
</evidence>
<evidence type="ECO:0000259" key="13">
    <source>
        <dbReference type="Pfam" id="PF12931"/>
    </source>
</evidence>
<keyword evidence="9" id="KW-0689">Ribosomal protein</keyword>
<evidence type="ECO:0000256" key="4">
    <source>
        <dbReference type="ARBA" id="ARBA00022574"/>
    </source>
</evidence>
<dbReference type="Gene3D" id="1.25.40.1030">
    <property type="match status" value="1"/>
</dbReference>
<feature type="compositionally biased region" description="Low complexity" evidence="11">
    <location>
        <begin position="762"/>
        <end position="780"/>
    </location>
</feature>
<feature type="compositionally biased region" description="Pro residues" evidence="11">
    <location>
        <begin position="983"/>
        <end position="1008"/>
    </location>
</feature>
<comment type="similarity">
    <text evidence="2">Belongs to the WD repeat SEC31 family.</text>
</comment>
<reference evidence="15" key="1">
    <citation type="journal article" date="2010" name="PLoS Negl. Trop. Dis.">
        <title>The genome sequence of Trypanosoma brucei gambiense, causative agent of chronic human african trypanosomiasis.</title>
        <authorList>
            <person name="Jackson A.P."/>
            <person name="Sanders M."/>
            <person name="Berry A."/>
            <person name="McQuillan J."/>
            <person name="Aslett M.A."/>
            <person name="Quail M.A."/>
            <person name="Chukualim B."/>
            <person name="Capewell P."/>
            <person name="MacLeod A."/>
            <person name="Melville S.E."/>
            <person name="Gibson W."/>
            <person name="Barry J.D."/>
            <person name="Berriman M."/>
            <person name="Hertz-Fowler C."/>
        </authorList>
    </citation>
    <scope>NUCLEOTIDE SEQUENCE [LARGE SCALE GENOMIC DNA]</scope>
    <source>
        <strain evidence="15">MHOM/CI/86/DAL972</strain>
    </source>
</reference>
<gene>
    <name evidence="14" type="ORF">TbgDal_XI6960</name>
</gene>
<dbReference type="InterPro" id="IPR019775">
    <property type="entry name" value="WD40_repeat_CS"/>
</dbReference>
<dbReference type="GO" id="GO:0007029">
    <property type="term" value="P:endoplasmic reticulum organization"/>
    <property type="evidence" value="ECO:0007669"/>
    <property type="project" value="TreeGrafter"/>
</dbReference>
<feature type="region of interest" description="Disordered" evidence="11">
    <location>
        <begin position="966"/>
        <end position="1105"/>
    </location>
</feature>
<dbReference type="EMBL" id="FN554974">
    <property type="protein sequence ID" value="CBH17578.1"/>
    <property type="molecule type" value="Genomic_DNA"/>
</dbReference>
<keyword evidence="8" id="KW-0653">Protein transport</keyword>
<dbReference type="GO" id="GO:0030127">
    <property type="term" value="C:COPII vesicle coat"/>
    <property type="evidence" value="ECO:0007669"/>
    <property type="project" value="TreeGrafter"/>
</dbReference>